<dbReference type="RefSeq" id="WP_129821669.1">
    <property type="nucleotide sequence ID" value="NZ_RCYV01000018.1"/>
</dbReference>
<reference evidence="1" key="1">
    <citation type="journal article" date="2019" name="Nat. Med.">
        <title>A library of human gut bacterial isolates paired with longitudinal multiomics data enables mechanistic microbiome research.</title>
        <authorList>
            <person name="Poyet M."/>
            <person name="Groussin M."/>
            <person name="Gibbons S.M."/>
            <person name="Avila-Pacheco J."/>
            <person name="Jiang X."/>
            <person name="Kearney S.M."/>
            <person name="Perrotta A.R."/>
            <person name="Berdy B."/>
            <person name="Zhao S."/>
            <person name="Lieberman T.D."/>
            <person name="Swanson P.K."/>
            <person name="Smith M."/>
            <person name="Roesemann S."/>
            <person name="Alexander J.E."/>
            <person name="Rich S.A."/>
            <person name="Livny J."/>
            <person name="Vlamakis H."/>
            <person name="Clish C."/>
            <person name="Bullock K."/>
            <person name="Deik A."/>
            <person name="Scott J."/>
            <person name="Pierce K.A."/>
            <person name="Xavier R.J."/>
            <person name="Alm E.J."/>
        </authorList>
    </citation>
    <scope>NUCLEOTIDE SEQUENCE</scope>
    <source>
        <strain evidence="1">BIOML-A179</strain>
    </source>
</reference>
<dbReference type="InterPro" id="IPR011426">
    <property type="entry name" value="CamS"/>
</dbReference>
<gene>
    <name evidence="1" type="ORF">GMA64_08665</name>
</gene>
<sequence length="394" mass="45195">MKKIYLRFLSVFVLSILLVACSKPPVPAVQEENISQVAPTKQTLSNDATEQYYRTIIPYVSSPTRGLVYSYLANKYDIEEMELSLMRYSQSYFNTNEVYFQEGQYLTKPVVKQMLAKKKTQAELEQALAEDDEYVDLGLNPSTDETIEINGLTINPVYLSYLLEQDYVVLEGDQTTLKGVSIGLALNPYQTWKNEELGYTQTVVLEEEEELIAKGKEIAQHAIDILRTQEGFENVDIMVGLYVLQEQSAVVPGRMVAKTLVSSGSSKIKNWDSVNEQYYLLPDSKIQEIDYELSEQFVKFKDTIKEYYPHYYGVIGVAHYVDNKLDNLEITVNIDFYGLAEKLSFHQLLAQLMNETFSNYYDITVVVRSTEEIFGILTRNANEKDIDVNLINWE</sequence>
<name>A0A6I3NGR4_9FIRM</name>
<protein>
    <submittedName>
        <fullName evidence="1">CamS family sex pheromone protein</fullName>
    </submittedName>
</protein>
<dbReference type="EMBL" id="WMQV01000018">
    <property type="protein sequence ID" value="MTL94594.1"/>
    <property type="molecule type" value="Genomic_DNA"/>
</dbReference>
<dbReference type="AlphaFoldDB" id="A0A6I3NGR4"/>
<dbReference type="PIRSF" id="PIRSF012509">
    <property type="entry name" value="CamS"/>
    <property type="match status" value="1"/>
</dbReference>
<dbReference type="PROSITE" id="PS51257">
    <property type="entry name" value="PROKAR_LIPOPROTEIN"/>
    <property type="match status" value="1"/>
</dbReference>
<comment type="caution">
    <text evidence="1">The sequence shown here is derived from an EMBL/GenBank/DDBJ whole genome shotgun (WGS) entry which is preliminary data.</text>
</comment>
<evidence type="ECO:0000313" key="1">
    <source>
        <dbReference type="EMBL" id="MTL94594.1"/>
    </source>
</evidence>
<accession>A0A6I3NGR4</accession>
<organism evidence="1">
    <name type="scientific">Turicibacter sanguinis</name>
    <dbReference type="NCBI Taxonomy" id="154288"/>
    <lineage>
        <taxon>Bacteria</taxon>
        <taxon>Bacillati</taxon>
        <taxon>Bacillota</taxon>
        <taxon>Erysipelotrichia</taxon>
        <taxon>Erysipelotrichales</taxon>
        <taxon>Turicibacteraceae</taxon>
        <taxon>Turicibacter</taxon>
    </lineage>
</organism>
<proteinExistence type="predicted"/>
<dbReference type="Pfam" id="PF07537">
    <property type="entry name" value="CamS"/>
    <property type="match status" value="1"/>
</dbReference>
<dbReference type="Gene3D" id="3.10.570.10">
    <property type="entry name" value="sex pheromone staph- cam373 precursor domain"/>
    <property type="match status" value="1"/>
</dbReference>
<dbReference type="CDD" id="cd13441">
    <property type="entry name" value="CamS_repeat_1"/>
    <property type="match status" value="1"/>
</dbReference>
<dbReference type="CDD" id="cd13440">
    <property type="entry name" value="CamS_repeat_2"/>
    <property type="match status" value="1"/>
</dbReference>